<dbReference type="Pfam" id="PF00023">
    <property type="entry name" value="Ank"/>
    <property type="match status" value="1"/>
</dbReference>
<evidence type="ECO:0000256" key="2">
    <source>
        <dbReference type="ARBA" id="ARBA00023043"/>
    </source>
</evidence>
<dbReference type="InterPro" id="IPR036770">
    <property type="entry name" value="Ankyrin_rpt-contain_sf"/>
</dbReference>
<evidence type="ECO:0000256" key="1">
    <source>
        <dbReference type="ARBA" id="ARBA00022737"/>
    </source>
</evidence>
<feature type="region of interest" description="Disordered" evidence="3">
    <location>
        <begin position="407"/>
        <end position="426"/>
    </location>
</feature>
<sequence>MNFVEYLEEKKELYHNLLEYLDNGHINDDFKQLTDIFDGQSIKNSHEDLNTLFHLIVEISNHHHRVSDFFPKIENIISYFIPEIQKFYSNIQIFNLFEGNKRILLFLIEKQLLKFDKTIVQIITSGKYKRQGYPFYFYPELKSSLSSKLINKAKKMPEINSDDFEINRKRAENHHYLCQLIQKDSIDEFIVYINRSNISPLAKINKSIFETNSNLMNMFSVSLLEYSAFYGSLQIFKYLLMNNNSEIKQSNSLLWMYSIHGRNHELIHLIEEYKVPVYLNSYESCLNGAINCHHNEIARYIEDNLLNDKKCLSRSVKCFNFDYFPDKIIDDKFSFYFACIFDNPFIVKYILDHSNNIDINEKFKGMFTVQTGLSAAIEKGNNEVVKILLSNKNIDVNVQSLLRVSNYVGDSSDDDDDEDETDEEEEDYNNLIFHHKIRGVYKKIVSPLHEAVIHGNEEVVKLLLSDPNIDVNNKLEYHDFGNYGSYHIEKTALHIAIEKGYTKIVELLLSHPNVNVNQICRHNDGTYSFPQGHDRYIDKIPLILAVENENIEIVKLLLNHPKIDVNISSRYHDFTYHGFEGYKGNEYQERNALQIAVIKNNIEIIRLLLGHSKINVNSHMILYKFNSNKEEERKYQTDLYLYFDSYEDDNNGFYFANLVDMNYAHNIFDDELDFHQYNEIQFQRLSDSNVEREEKTPLLISVENQKIDTVQLLLDCQKVDINCKCIVLSDEGIPQKVSALHQALQINSIKIAQFLQDKGGIDILETSEEA</sequence>
<keyword evidence="1" id="KW-0677">Repeat</keyword>
<dbReference type="Proteomes" id="UP001470230">
    <property type="component" value="Unassembled WGS sequence"/>
</dbReference>
<feature type="compositionally biased region" description="Acidic residues" evidence="3">
    <location>
        <begin position="411"/>
        <end position="426"/>
    </location>
</feature>
<evidence type="ECO:0000313" key="4">
    <source>
        <dbReference type="EMBL" id="KAK8847238.1"/>
    </source>
</evidence>
<dbReference type="SMART" id="SM00248">
    <property type="entry name" value="ANK"/>
    <property type="match status" value="9"/>
</dbReference>
<dbReference type="Pfam" id="PF12796">
    <property type="entry name" value="Ank_2"/>
    <property type="match status" value="1"/>
</dbReference>
<keyword evidence="5" id="KW-1185">Reference proteome</keyword>
<name>A0ABR2HHF5_9EUKA</name>
<dbReference type="SUPFAM" id="SSF48403">
    <property type="entry name" value="Ankyrin repeat"/>
    <property type="match status" value="2"/>
</dbReference>
<evidence type="ECO:0008006" key="6">
    <source>
        <dbReference type="Google" id="ProtNLM"/>
    </source>
</evidence>
<accession>A0ABR2HHF5</accession>
<proteinExistence type="predicted"/>
<evidence type="ECO:0000313" key="5">
    <source>
        <dbReference type="Proteomes" id="UP001470230"/>
    </source>
</evidence>
<protein>
    <recommendedName>
        <fullName evidence="6">DUF3447 domain-containing protein</fullName>
    </recommendedName>
</protein>
<comment type="caution">
    <text evidence="4">The sequence shown here is derived from an EMBL/GenBank/DDBJ whole genome shotgun (WGS) entry which is preliminary data.</text>
</comment>
<organism evidence="4 5">
    <name type="scientific">Tritrichomonas musculus</name>
    <dbReference type="NCBI Taxonomy" id="1915356"/>
    <lineage>
        <taxon>Eukaryota</taxon>
        <taxon>Metamonada</taxon>
        <taxon>Parabasalia</taxon>
        <taxon>Tritrichomonadida</taxon>
        <taxon>Tritrichomonadidae</taxon>
        <taxon>Tritrichomonas</taxon>
    </lineage>
</organism>
<evidence type="ECO:0000256" key="3">
    <source>
        <dbReference type="SAM" id="MobiDB-lite"/>
    </source>
</evidence>
<gene>
    <name evidence="4" type="ORF">M9Y10_019822</name>
</gene>
<keyword evidence="2" id="KW-0040">ANK repeat</keyword>
<dbReference type="InterPro" id="IPR002110">
    <property type="entry name" value="Ankyrin_rpt"/>
</dbReference>
<dbReference type="PANTHER" id="PTHR24198:SF165">
    <property type="entry name" value="ANKYRIN REPEAT-CONTAINING PROTEIN-RELATED"/>
    <property type="match status" value="1"/>
</dbReference>
<dbReference type="EMBL" id="JAPFFF010000028">
    <property type="protein sequence ID" value="KAK8847238.1"/>
    <property type="molecule type" value="Genomic_DNA"/>
</dbReference>
<reference evidence="4 5" key="1">
    <citation type="submission" date="2024-04" db="EMBL/GenBank/DDBJ databases">
        <title>Tritrichomonas musculus Genome.</title>
        <authorList>
            <person name="Alves-Ferreira E."/>
            <person name="Grigg M."/>
            <person name="Lorenzi H."/>
            <person name="Galac M."/>
        </authorList>
    </citation>
    <scope>NUCLEOTIDE SEQUENCE [LARGE SCALE GENOMIC DNA]</scope>
    <source>
        <strain evidence="4 5">EAF2021</strain>
    </source>
</reference>
<dbReference type="PANTHER" id="PTHR24198">
    <property type="entry name" value="ANKYRIN REPEAT AND PROTEIN KINASE DOMAIN-CONTAINING PROTEIN"/>
    <property type="match status" value="1"/>
</dbReference>
<dbReference type="Gene3D" id="1.25.40.20">
    <property type="entry name" value="Ankyrin repeat-containing domain"/>
    <property type="match status" value="4"/>
</dbReference>